<reference evidence="1" key="1">
    <citation type="submission" date="2021-01" db="EMBL/GenBank/DDBJ databases">
        <authorList>
            <person name="Corre E."/>
            <person name="Pelletier E."/>
            <person name="Niang G."/>
            <person name="Scheremetjew M."/>
            <person name="Finn R."/>
            <person name="Kale V."/>
            <person name="Holt S."/>
            <person name="Cochrane G."/>
            <person name="Meng A."/>
            <person name="Brown T."/>
            <person name="Cohen L."/>
        </authorList>
    </citation>
    <scope>NUCLEOTIDE SEQUENCE</scope>
    <source>
        <strain evidence="1">CCAP 955/1</strain>
    </source>
</reference>
<protein>
    <submittedName>
        <fullName evidence="1">Uncharacterized protein</fullName>
    </submittedName>
</protein>
<dbReference type="AlphaFoldDB" id="A0A7S3LZR6"/>
<accession>A0A7S3LZR6</accession>
<name>A0A7S3LZR6_9STRA</name>
<gene>
    <name evidence="1" type="ORF">SELO1098_LOCUS2412</name>
</gene>
<organism evidence="1">
    <name type="scientific">Spumella elongata</name>
    <dbReference type="NCBI Taxonomy" id="89044"/>
    <lineage>
        <taxon>Eukaryota</taxon>
        <taxon>Sar</taxon>
        <taxon>Stramenopiles</taxon>
        <taxon>Ochrophyta</taxon>
        <taxon>Chrysophyceae</taxon>
        <taxon>Chromulinales</taxon>
        <taxon>Chromulinaceae</taxon>
        <taxon>Spumella</taxon>
    </lineage>
</organism>
<evidence type="ECO:0000313" key="1">
    <source>
        <dbReference type="EMBL" id="CAE0273586.1"/>
    </source>
</evidence>
<dbReference type="EMBL" id="HBIC01004409">
    <property type="protein sequence ID" value="CAE0273586.1"/>
    <property type="molecule type" value="Transcribed_RNA"/>
</dbReference>
<sequence>MKQVGKEEIPLSAWVALLTVYGRRRAWRQCMDVLTYLEHKRDSKQAYTINISKANGVLVQNLSELMLPTFMVSTEFANLTAGQSAVKRLSRGVDSSNIAVLQWASLYNITLRALVETHQYTSATDLLRRMRGLSGDEQGTNQMAQIPAAISLLSALSGPFNPLQDMMTSGGDVQEPVRHSIEMRQTLARSLLDSVASAVKTLAIPINRISAQKDNSNKTSQSWRVEKEDITAYTLARQYVLLLCRLDLLEDCKLFVTDVRTHILNVRYGRPNQHNNFVSSTTVGGVEIIDKIVPVAGFWEDGWIAPYFRRCRELNRWTEAASLYDALQETKRYEDGVRRANLHLPENFTGPGLKEYQNVVSRRARGQEGVDDFVTPKQTPLKKSDVYMYHDTAAALRKAGDFKKLAELMSQHKTAAAATN</sequence>
<proteinExistence type="predicted"/>